<evidence type="ECO:0000313" key="1">
    <source>
        <dbReference type="EMBL" id="OCA72123.1"/>
    </source>
</evidence>
<reference evidence="1 2" key="1">
    <citation type="submission" date="2016-07" db="EMBL/GenBank/DDBJ databases">
        <authorList>
            <person name="Jeong J.-J."/>
            <person name="Kim D.W."/>
            <person name="Sang M.K."/>
            <person name="Choi I.-G."/>
            <person name="Kim K.D."/>
        </authorList>
    </citation>
    <scope>NUCLEOTIDE SEQUENCE [LARGE SCALE GENOMIC DNA]</scope>
    <source>
        <strain evidence="1 2">UTM-3</strain>
    </source>
</reference>
<protein>
    <submittedName>
        <fullName evidence="1">Uncharacterized protein</fullName>
    </submittedName>
</protein>
<gene>
    <name evidence="1" type="ORF">BBI01_08200</name>
</gene>
<proteinExistence type="predicted"/>
<dbReference type="Proteomes" id="UP000092651">
    <property type="component" value="Unassembled WGS sequence"/>
</dbReference>
<organism evidence="1 2">
    <name type="scientific">Chryseobacterium artocarpi</name>
    <dbReference type="NCBI Taxonomy" id="1414727"/>
    <lineage>
        <taxon>Bacteria</taxon>
        <taxon>Pseudomonadati</taxon>
        <taxon>Bacteroidota</taxon>
        <taxon>Flavobacteriia</taxon>
        <taxon>Flavobacteriales</taxon>
        <taxon>Weeksellaceae</taxon>
        <taxon>Chryseobacterium group</taxon>
        <taxon>Chryseobacterium</taxon>
    </lineage>
</organism>
<name>A0A1B8ZKJ6_9FLAO</name>
<accession>A0A1B8ZKJ6</accession>
<comment type="caution">
    <text evidence="1">The sequence shown here is derived from an EMBL/GenBank/DDBJ whole genome shotgun (WGS) entry which is preliminary data.</text>
</comment>
<sequence>MQLIVFFIVCFLKLEPFFLKYYNSFNPCAIDFFSCKMWYGIIKDYPLKITVFRNIVSIFEAKVSVTNY</sequence>
<evidence type="ECO:0000313" key="2">
    <source>
        <dbReference type="Proteomes" id="UP000092651"/>
    </source>
</evidence>
<keyword evidence="2" id="KW-1185">Reference proteome</keyword>
<dbReference type="AlphaFoldDB" id="A0A1B8ZKJ6"/>
<dbReference type="EMBL" id="MAYH01000023">
    <property type="protein sequence ID" value="OCA72123.1"/>
    <property type="molecule type" value="Genomic_DNA"/>
</dbReference>